<dbReference type="SUPFAM" id="SSF53335">
    <property type="entry name" value="S-adenosyl-L-methionine-dependent methyltransferases"/>
    <property type="match status" value="1"/>
</dbReference>
<dbReference type="Gene3D" id="3.40.50.2000">
    <property type="entry name" value="Glycogen Phosphorylase B"/>
    <property type="match status" value="1"/>
</dbReference>
<comment type="caution">
    <text evidence="3">The sequence shown here is derived from an EMBL/GenBank/DDBJ whole genome shotgun (WGS) entry which is preliminary data.</text>
</comment>
<keyword evidence="3" id="KW-0808">Transferase</keyword>
<evidence type="ECO:0000259" key="1">
    <source>
        <dbReference type="Pfam" id="PF08241"/>
    </source>
</evidence>
<organism evidence="3">
    <name type="scientific">mine drainage metagenome</name>
    <dbReference type="NCBI Taxonomy" id="410659"/>
    <lineage>
        <taxon>unclassified sequences</taxon>
        <taxon>metagenomes</taxon>
        <taxon>ecological metagenomes</taxon>
    </lineage>
</organism>
<sequence>MTHSILMQHYAVVIVSRPGYVHSEAFREIAETVVHGLRGAGHDAVFSETAFVAGRIPIVFGANLVGHTAELPAHAIVYNLEQIEDGSVWMNELYLSILRSHVVWDYSARNIAALKARGITNVHHLPIGYVRQLERIEPAAVKDIDVLFYGSMNPRREHVISALKAAGANVVSVFGVYGHERDALIARAKIVLNIHFYESKIFEVVRVSYLLSNGVCVVSEDGPDPIEKAYSDAVAFSSYEQLVQACMTLLRDDDRRERLSRAGLALMRAAPQERYIEEFLMSAPRPEVPSIAVPSVLNIGSGKDWRPDCLNVDIAEEWGPDIVFDLNAPLPEGGLTVETSRFGSLTLKDNAFDAILCNDVLEHLSGLTTAMTTCLRLLKVGGLLKITVPYDLSWGAWQDPTHVRAFNERSWIYYTDWFWYLDWDTWRFDMKSLQFIASPIGQKMHQMRVDQETILRTPRAIDAMLVELVKRELTSAEKAERAARHERRRAPVSVSATL</sequence>
<dbReference type="GO" id="GO:0032259">
    <property type="term" value="P:methylation"/>
    <property type="evidence" value="ECO:0007669"/>
    <property type="project" value="UniProtKB-KW"/>
</dbReference>
<feature type="domain" description="Methyltransferase type 11" evidence="1">
    <location>
        <begin position="336"/>
        <end position="384"/>
    </location>
</feature>
<dbReference type="AlphaFoldDB" id="A0A1J5QAG8"/>
<feature type="domain" description="Spore protein YkvP/CgeB glycosyl transferase-like" evidence="2">
    <location>
        <begin position="142"/>
        <end position="269"/>
    </location>
</feature>
<reference evidence="3" key="1">
    <citation type="submission" date="2016-10" db="EMBL/GenBank/DDBJ databases">
        <title>Sequence of Gallionella enrichment culture.</title>
        <authorList>
            <person name="Poehlein A."/>
            <person name="Muehling M."/>
            <person name="Daniel R."/>
        </authorList>
    </citation>
    <scope>NUCLEOTIDE SEQUENCE</scope>
</reference>
<dbReference type="InterPro" id="IPR013216">
    <property type="entry name" value="Methyltransf_11"/>
</dbReference>
<evidence type="ECO:0000313" key="3">
    <source>
        <dbReference type="EMBL" id="OIQ76983.1"/>
    </source>
</evidence>
<dbReference type="Pfam" id="PF13524">
    <property type="entry name" value="Glyco_trans_1_2"/>
    <property type="match status" value="1"/>
</dbReference>
<dbReference type="InterPro" id="IPR055259">
    <property type="entry name" value="YkvP/CgeB_Glyco_trans-like"/>
</dbReference>
<dbReference type="Pfam" id="PF08241">
    <property type="entry name" value="Methyltransf_11"/>
    <property type="match status" value="1"/>
</dbReference>
<dbReference type="EMBL" id="MLJW01001724">
    <property type="protein sequence ID" value="OIQ76983.1"/>
    <property type="molecule type" value="Genomic_DNA"/>
</dbReference>
<gene>
    <name evidence="3" type="ORF">GALL_413300</name>
</gene>
<name>A0A1J5QAG8_9ZZZZ</name>
<dbReference type="Gene3D" id="3.40.50.150">
    <property type="entry name" value="Vaccinia Virus protein VP39"/>
    <property type="match status" value="1"/>
</dbReference>
<accession>A0A1J5QAG8</accession>
<dbReference type="InterPro" id="IPR029063">
    <property type="entry name" value="SAM-dependent_MTases_sf"/>
</dbReference>
<proteinExistence type="predicted"/>
<protein>
    <submittedName>
        <fullName evidence="3">Methyltransferase domain protein</fullName>
    </submittedName>
</protein>
<dbReference type="GO" id="GO:0008757">
    <property type="term" value="F:S-adenosylmethionine-dependent methyltransferase activity"/>
    <property type="evidence" value="ECO:0007669"/>
    <property type="project" value="InterPro"/>
</dbReference>
<evidence type="ECO:0000259" key="2">
    <source>
        <dbReference type="Pfam" id="PF13524"/>
    </source>
</evidence>
<keyword evidence="3" id="KW-0489">Methyltransferase</keyword>